<evidence type="ECO:0000313" key="1">
    <source>
        <dbReference type="EMBL" id="AFK72676.1"/>
    </source>
</evidence>
<accession>I3V4K5</accession>
<proteinExistence type="predicted"/>
<protein>
    <submittedName>
        <fullName evidence="1">Uncharacterized protein</fullName>
    </submittedName>
</protein>
<dbReference type="Proteomes" id="UP000005268">
    <property type="component" value="Chromosome"/>
</dbReference>
<organism evidence="1 2">
    <name type="scientific">Pseudomonas putida ND6</name>
    <dbReference type="NCBI Taxonomy" id="231023"/>
    <lineage>
        <taxon>Bacteria</taxon>
        <taxon>Pseudomonadati</taxon>
        <taxon>Pseudomonadota</taxon>
        <taxon>Gammaproteobacteria</taxon>
        <taxon>Pseudomonadales</taxon>
        <taxon>Pseudomonadaceae</taxon>
        <taxon>Pseudomonas</taxon>
    </lineage>
</organism>
<dbReference type="EMBL" id="CP003588">
    <property type="protein sequence ID" value="AFK72676.1"/>
    <property type="molecule type" value="Genomic_DNA"/>
</dbReference>
<sequence>MKVAERAVTRNMLIPLNVSSVMQTYQVDESATQEDT</sequence>
<name>I3V4K5_PSEPU</name>
<evidence type="ECO:0000313" key="2">
    <source>
        <dbReference type="Proteomes" id="UP000005268"/>
    </source>
</evidence>
<dbReference type="HOGENOM" id="CLU_3357890_0_0_6"/>
<dbReference type="KEGG" id="ppi:YSA_10888"/>
<reference evidence="1 2" key="1">
    <citation type="journal article" date="2012" name="J. Bacteriol.">
        <title>Complete Genome Sequence of the Naphthalene-Degrading Pseudomonas putida Strain ND6.</title>
        <authorList>
            <person name="Li S."/>
            <person name="Zhao H."/>
            <person name="Li Y."/>
            <person name="Niu S."/>
            <person name="Cai B."/>
        </authorList>
    </citation>
    <scope>NUCLEOTIDE SEQUENCE [LARGE SCALE GENOMIC DNA]</scope>
    <source>
        <strain evidence="1 2">ND6</strain>
    </source>
</reference>
<dbReference type="AlphaFoldDB" id="I3V4K5"/>
<gene>
    <name evidence="1" type="ORF">YSA_10888</name>
</gene>